<sequence>MTSTKEGDPLDAPTYPVIRVKGETLSQAAAITVLLEDCSFEVILKDVRASITGPLRPLYLLERTQIHNIKRQFKITHNERGHKDDHISDGLWA</sequence>
<reference evidence="1 2" key="1">
    <citation type="journal article" date="2020" name="Cell">
        <title>Large-Scale Comparative Analyses of Tick Genomes Elucidate Their Genetic Diversity and Vector Capacities.</title>
        <authorList>
            <consortium name="Tick Genome and Microbiome Consortium (TIGMIC)"/>
            <person name="Jia N."/>
            <person name="Wang J."/>
            <person name="Shi W."/>
            <person name="Du L."/>
            <person name="Sun Y."/>
            <person name="Zhan W."/>
            <person name="Jiang J.F."/>
            <person name="Wang Q."/>
            <person name="Zhang B."/>
            <person name="Ji P."/>
            <person name="Bell-Sakyi L."/>
            <person name="Cui X.M."/>
            <person name="Yuan T.T."/>
            <person name="Jiang B.G."/>
            <person name="Yang W.F."/>
            <person name="Lam T.T."/>
            <person name="Chang Q.C."/>
            <person name="Ding S.J."/>
            <person name="Wang X.J."/>
            <person name="Zhu J.G."/>
            <person name="Ruan X.D."/>
            <person name="Zhao L."/>
            <person name="Wei J.T."/>
            <person name="Ye R.Z."/>
            <person name="Que T.C."/>
            <person name="Du C.H."/>
            <person name="Zhou Y.H."/>
            <person name="Cheng J.X."/>
            <person name="Dai P.F."/>
            <person name="Guo W.B."/>
            <person name="Han X.H."/>
            <person name="Huang E.J."/>
            <person name="Li L.F."/>
            <person name="Wei W."/>
            <person name="Gao Y.C."/>
            <person name="Liu J.Z."/>
            <person name="Shao H.Z."/>
            <person name="Wang X."/>
            <person name="Wang C.C."/>
            <person name="Yang T.C."/>
            <person name="Huo Q.B."/>
            <person name="Li W."/>
            <person name="Chen H.Y."/>
            <person name="Chen S.E."/>
            <person name="Zhou L.G."/>
            <person name="Ni X.B."/>
            <person name="Tian J.H."/>
            <person name="Sheng Y."/>
            <person name="Liu T."/>
            <person name="Pan Y.S."/>
            <person name="Xia L.Y."/>
            <person name="Li J."/>
            <person name="Zhao F."/>
            <person name="Cao W.C."/>
        </authorList>
    </citation>
    <scope>NUCLEOTIDE SEQUENCE [LARGE SCALE GENOMIC DNA]</scope>
    <source>
        <strain evidence="1">Iper-2018</strain>
    </source>
</reference>
<organism evidence="1 2">
    <name type="scientific">Ixodes persulcatus</name>
    <name type="common">Taiga tick</name>
    <dbReference type="NCBI Taxonomy" id="34615"/>
    <lineage>
        <taxon>Eukaryota</taxon>
        <taxon>Metazoa</taxon>
        <taxon>Ecdysozoa</taxon>
        <taxon>Arthropoda</taxon>
        <taxon>Chelicerata</taxon>
        <taxon>Arachnida</taxon>
        <taxon>Acari</taxon>
        <taxon>Parasitiformes</taxon>
        <taxon>Ixodida</taxon>
        <taxon>Ixodoidea</taxon>
        <taxon>Ixodidae</taxon>
        <taxon>Ixodinae</taxon>
        <taxon>Ixodes</taxon>
    </lineage>
</organism>
<name>A0AC60PDM6_IXOPE</name>
<evidence type="ECO:0000313" key="1">
    <source>
        <dbReference type="EMBL" id="KAG0417376.1"/>
    </source>
</evidence>
<protein>
    <submittedName>
        <fullName evidence="1">Uncharacterized protein</fullName>
    </submittedName>
</protein>
<proteinExistence type="predicted"/>
<dbReference type="Proteomes" id="UP000805193">
    <property type="component" value="Unassembled WGS sequence"/>
</dbReference>
<keyword evidence="2" id="KW-1185">Reference proteome</keyword>
<dbReference type="EMBL" id="JABSTQ010010852">
    <property type="protein sequence ID" value="KAG0417376.1"/>
    <property type="molecule type" value="Genomic_DNA"/>
</dbReference>
<gene>
    <name evidence="1" type="ORF">HPB47_005658</name>
</gene>
<evidence type="ECO:0000313" key="2">
    <source>
        <dbReference type="Proteomes" id="UP000805193"/>
    </source>
</evidence>
<comment type="caution">
    <text evidence="1">The sequence shown here is derived from an EMBL/GenBank/DDBJ whole genome shotgun (WGS) entry which is preliminary data.</text>
</comment>
<accession>A0AC60PDM6</accession>